<dbReference type="Proteomes" id="UP001321479">
    <property type="component" value="Segment"/>
</dbReference>
<dbReference type="PANTHER" id="PTHR36973:SF4">
    <property type="entry name" value="NODULATION PROTEIN"/>
    <property type="match status" value="1"/>
</dbReference>
<dbReference type="SUPFAM" id="SSF53335">
    <property type="entry name" value="S-adenosyl-L-methionine-dependent methyltransferases"/>
    <property type="match status" value="1"/>
</dbReference>
<name>A0ABM7NTL3_9VIRU</name>
<dbReference type="EMBL" id="AP024483">
    <property type="protein sequence ID" value="BCS83407.1"/>
    <property type="molecule type" value="Genomic_DNA"/>
</dbReference>
<feature type="domain" description="Methyltransferase FkbM" evidence="1">
    <location>
        <begin position="54"/>
        <end position="182"/>
    </location>
</feature>
<sequence length="225" mass="26144">MNKIEKFYYDIYLQDLLPKDHINYLEKLKKNGFEPKVIYDIGSCVLHWTRHAERLWPNAEIIVFDANPHCKFLYTDYKNYIGVLSNTSGITKKFYMNEFSPGGSSYYREIGSTNSQQLYPENRFYNYKTQTLDDIVKLYDFPKPDLVKMDVQGAERDILEGGTITLKNTHHLIMELPKSGIKYNDGAPNLESTIEFATELGWTCVAPLFSDNGYFDGDYGFERTN</sequence>
<protein>
    <submittedName>
        <fullName evidence="2">Methyltransferase fkbm family protein</fullName>
    </submittedName>
</protein>
<evidence type="ECO:0000259" key="1">
    <source>
        <dbReference type="Pfam" id="PF05050"/>
    </source>
</evidence>
<organism evidence="2 3">
    <name type="scientific">Cotonvirus japonicus</name>
    <dbReference type="NCBI Taxonomy" id="2811091"/>
    <lineage>
        <taxon>Viruses</taxon>
        <taxon>Varidnaviria</taxon>
        <taxon>Bamfordvirae</taxon>
        <taxon>Nucleocytoviricota</taxon>
        <taxon>Megaviricetes</taxon>
        <taxon>Imitervirales</taxon>
        <taxon>Mimiviridae</taxon>
        <taxon>Megamimivirinae</taxon>
        <taxon>Cotonvirus</taxon>
        <taxon>Cotonvirus japonicum</taxon>
    </lineage>
</organism>
<dbReference type="Pfam" id="PF05050">
    <property type="entry name" value="Methyltransf_21"/>
    <property type="match status" value="1"/>
</dbReference>
<dbReference type="GO" id="GO:0032259">
    <property type="term" value="P:methylation"/>
    <property type="evidence" value="ECO:0007669"/>
    <property type="project" value="UniProtKB-KW"/>
</dbReference>
<keyword evidence="2" id="KW-0808">Transferase</keyword>
<reference evidence="2 3" key="1">
    <citation type="submission" date="2021-02" db="EMBL/GenBank/DDBJ databases">
        <title>Cotonvirus japonicus, which uses Golgi apparatus of host cells for its virion factory, phylogenetically links tailed tupanvirus and icosahedral mimivirus.</title>
        <authorList>
            <person name="Takahashi H."/>
            <person name="Fukaya S."/>
            <person name="Song C."/>
            <person name="Murata K."/>
            <person name="Takemura M."/>
        </authorList>
    </citation>
    <scope>NUCLEOTIDE SEQUENCE [LARGE SCALE GENOMIC DNA]</scope>
</reference>
<dbReference type="InterPro" id="IPR053188">
    <property type="entry name" value="FkbM_Methyltransferase"/>
</dbReference>
<dbReference type="GeneID" id="80558612"/>
<dbReference type="PANTHER" id="PTHR36973">
    <property type="entry name" value="SLL1456 PROTEIN-RELATED"/>
    <property type="match status" value="1"/>
</dbReference>
<accession>A0ABM7NTL3</accession>
<dbReference type="InterPro" id="IPR029063">
    <property type="entry name" value="SAM-dependent_MTases_sf"/>
</dbReference>
<dbReference type="NCBIfam" id="TIGR01444">
    <property type="entry name" value="fkbM_fam"/>
    <property type="match status" value="1"/>
</dbReference>
<keyword evidence="3" id="KW-1185">Reference proteome</keyword>
<evidence type="ECO:0000313" key="3">
    <source>
        <dbReference type="Proteomes" id="UP001321479"/>
    </source>
</evidence>
<dbReference type="InterPro" id="IPR006342">
    <property type="entry name" value="FkbM_mtfrase"/>
</dbReference>
<proteinExistence type="predicted"/>
<evidence type="ECO:0000313" key="2">
    <source>
        <dbReference type="EMBL" id="BCS83407.1"/>
    </source>
</evidence>
<keyword evidence="2" id="KW-0489">Methyltransferase</keyword>
<dbReference type="Gene3D" id="3.40.50.150">
    <property type="entry name" value="Vaccinia Virus protein VP39"/>
    <property type="match status" value="1"/>
</dbReference>
<dbReference type="RefSeq" id="YP_010842015.1">
    <property type="nucleotide sequence ID" value="NC_079139.1"/>
</dbReference>
<dbReference type="GO" id="GO:0008168">
    <property type="term" value="F:methyltransferase activity"/>
    <property type="evidence" value="ECO:0007669"/>
    <property type="project" value="UniProtKB-KW"/>
</dbReference>